<name>A0AAV7VZ52_PLEWA</name>
<evidence type="ECO:0000313" key="3">
    <source>
        <dbReference type="Proteomes" id="UP001066276"/>
    </source>
</evidence>
<evidence type="ECO:0000313" key="2">
    <source>
        <dbReference type="EMBL" id="KAJ1206084.1"/>
    </source>
</evidence>
<feature type="compositionally biased region" description="Polar residues" evidence="1">
    <location>
        <begin position="12"/>
        <end position="28"/>
    </location>
</feature>
<sequence length="162" mass="17110">MQGRRSRPKNDANGQHTEQTAEQQSSRAATGRHGGDSYPACTQTQSPAATTAATTTPAGTPKAAQKAGEDIPPKNNPSGPQETRHHTEVPVELQAIQQLLRNIEQQLAPTLETPRSIPTETKLLAVLHMLASGSFQTTGALVGGISQPSFSAFLPKVLDAII</sequence>
<protein>
    <submittedName>
        <fullName evidence="2">Uncharacterized protein</fullName>
    </submittedName>
</protein>
<dbReference type="EMBL" id="JANPWB010000002">
    <property type="protein sequence ID" value="KAJ1206084.1"/>
    <property type="molecule type" value="Genomic_DNA"/>
</dbReference>
<organism evidence="2 3">
    <name type="scientific">Pleurodeles waltl</name>
    <name type="common">Iberian ribbed newt</name>
    <dbReference type="NCBI Taxonomy" id="8319"/>
    <lineage>
        <taxon>Eukaryota</taxon>
        <taxon>Metazoa</taxon>
        <taxon>Chordata</taxon>
        <taxon>Craniata</taxon>
        <taxon>Vertebrata</taxon>
        <taxon>Euteleostomi</taxon>
        <taxon>Amphibia</taxon>
        <taxon>Batrachia</taxon>
        <taxon>Caudata</taxon>
        <taxon>Salamandroidea</taxon>
        <taxon>Salamandridae</taxon>
        <taxon>Pleurodelinae</taxon>
        <taxon>Pleurodeles</taxon>
    </lineage>
</organism>
<dbReference type="Proteomes" id="UP001066276">
    <property type="component" value="Chromosome 1_2"/>
</dbReference>
<accession>A0AAV7VZ52</accession>
<comment type="caution">
    <text evidence="2">The sequence shown here is derived from an EMBL/GenBank/DDBJ whole genome shotgun (WGS) entry which is preliminary data.</text>
</comment>
<feature type="compositionally biased region" description="Low complexity" evidence="1">
    <location>
        <begin position="42"/>
        <end position="66"/>
    </location>
</feature>
<dbReference type="AlphaFoldDB" id="A0AAV7VZ52"/>
<evidence type="ECO:0000256" key="1">
    <source>
        <dbReference type="SAM" id="MobiDB-lite"/>
    </source>
</evidence>
<proteinExistence type="predicted"/>
<keyword evidence="3" id="KW-1185">Reference proteome</keyword>
<reference evidence="2" key="1">
    <citation type="journal article" date="2022" name="bioRxiv">
        <title>Sequencing and chromosome-scale assembly of the giantPleurodeles waltlgenome.</title>
        <authorList>
            <person name="Brown T."/>
            <person name="Elewa A."/>
            <person name="Iarovenko S."/>
            <person name="Subramanian E."/>
            <person name="Araus A.J."/>
            <person name="Petzold A."/>
            <person name="Susuki M."/>
            <person name="Suzuki K.-i.T."/>
            <person name="Hayashi T."/>
            <person name="Toyoda A."/>
            <person name="Oliveira C."/>
            <person name="Osipova E."/>
            <person name="Leigh N.D."/>
            <person name="Simon A."/>
            <person name="Yun M.H."/>
        </authorList>
    </citation>
    <scope>NUCLEOTIDE SEQUENCE</scope>
    <source>
        <strain evidence="2">20211129_DDA</strain>
        <tissue evidence="2">Liver</tissue>
    </source>
</reference>
<feature type="region of interest" description="Disordered" evidence="1">
    <location>
        <begin position="1"/>
        <end position="87"/>
    </location>
</feature>
<gene>
    <name evidence="2" type="ORF">NDU88_001494</name>
</gene>